<sequence>MNERQRAFFHQRLLTLRQETLGTMEELQASLRATVREPDEADQAAQEEEQRLVLRALDRDTRLLDKIDAALRRLATGDYGYCLETGEPIGVERLLARPTAEYAIDAKTRRETVEKHYRSG</sequence>
<feature type="domain" description="DnaK suppressor protein DksA N-terminal" evidence="6">
    <location>
        <begin position="5"/>
        <end position="74"/>
    </location>
</feature>
<comment type="caution">
    <text evidence="7">The sequence shown here is derived from an EMBL/GenBank/DDBJ whole genome shotgun (WGS) entry which is preliminary data.</text>
</comment>
<dbReference type="Gene3D" id="1.20.120.910">
    <property type="entry name" value="DksA, coiled-coil domain"/>
    <property type="match status" value="1"/>
</dbReference>
<evidence type="ECO:0000256" key="2">
    <source>
        <dbReference type="ARBA" id="ARBA00022771"/>
    </source>
</evidence>
<dbReference type="NCBIfam" id="TIGR02420">
    <property type="entry name" value="dksA"/>
    <property type="match status" value="1"/>
</dbReference>
<evidence type="ECO:0000313" key="7">
    <source>
        <dbReference type="EMBL" id="MBF5055036.1"/>
    </source>
</evidence>
<dbReference type="PROSITE" id="PS51128">
    <property type="entry name" value="ZF_DKSA_2"/>
    <property type="match status" value="1"/>
</dbReference>
<dbReference type="EMBL" id="ARXX01000003">
    <property type="protein sequence ID" value="MBF5055036.1"/>
    <property type="molecule type" value="Genomic_DNA"/>
</dbReference>
<evidence type="ECO:0000259" key="6">
    <source>
        <dbReference type="Pfam" id="PF21157"/>
    </source>
</evidence>
<dbReference type="Proteomes" id="UP000662703">
    <property type="component" value="Unassembled WGS sequence"/>
</dbReference>
<dbReference type="SUPFAM" id="SSF109635">
    <property type="entry name" value="DnaK suppressor protein DksA, alpha-hairpin domain"/>
    <property type="match status" value="1"/>
</dbReference>
<organism evidence="7 8">
    <name type="scientific">Alloalcanivorax profundimaris</name>
    <dbReference type="NCBI Taxonomy" id="2735259"/>
    <lineage>
        <taxon>Bacteria</taxon>
        <taxon>Pseudomonadati</taxon>
        <taxon>Pseudomonadota</taxon>
        <taxon>Gammaproteobacteria</taxon>
        <taxon>Oceanospirillales</taxon>
        <taxon>Alcanivoracaceae</taxon>
        <taxon>Alloalcanivorax</taxon>
    </lineage>
</organism>
<dbReference type="InterPro" id="IPR000962">
    <property type="entry name" value="Znf_DskA_TraR"/>
</dbReference>
<proteinExistence type="predicted"/>
<reference evidence="7 8" key="1">
    <citation type="submission" date="2012-09" db="EMBL/GenBank/DDBJ databases">
        <title>Genome Sequence of alkane-degrading Bacterium Alcanivorax sp. 521-1.</title>
        <authorList>
            <person name="Lai Q."/>
            <person name="Shao Z."/>
        </authorList>
    </citation>
    <scope>NUCLEOTIDE SEQUENCE [LARGE SCALE GENOMIC DNA]</scope>
    <source>
        <strain evidence="7 8">521-1</strain>
    </source>
</reference>
<feature type="domain" description="Zinc finger DksA/TraR C4-type" evidence="5">
    <location>
        <begin position="77"/>
        <end position="111"/>
    </location>
</feature>
<dbReference type="Pfam" id="PF21157">
    <property type="entry name" value="DksA_N"/>
    <property type="match status" value="1"/>
</dbReference>
<keyword evidence="1" id="KW-0479">Metal-binding</keyword>
<evidence type="ECO:0000256" key="3">
    <source>
        <dbReference type="ARBA" id="ARBA00022833"/>
    </source>
</evidence>
<evidence type="ECO:0000259" key="5">
    <source>
        <dbReference type="Pfam" id="PF01258"/>
    </source>
</evidence>
<dbReference type="InterPro" id="IPR048489">
    <property type="entry name" value="DksA_N"/>
</dbReference>
<dbReference type="SUPFAM" id="SSF57716">
    <property type="entry name" value="Glucocorticoid receptor-like (DNA-binding domain)"/>
    <property type="match status" value="1"/>
</dbReference>
<evidence type="ECO:0000256" key="1">
    <source>
        <dbReference type="ARBA" id="ARBA00022723"/>
    </source>
</evidence>
<gene>
    <name evidence="7" type="ORF">Y5W_00330</name>
</gene>
<feature type="zinc finger region" description="dksA C4-type" evidence="4">
    <location>
        <begin position="82"/>
        <end position="106"/>
    </location>
</feature>
<dbReference type="PANTHER" id="PTHR33823:SF2">
    <property type="entry name" value="RNA POLYMERASE-BINDING TRANSCRIPTION FACTOR DKSA"/>
    <property type="match status" value="1"/>
</dbReference>
<keyword evidence="2" id="KW-0863">Zinc-finger</keyword>
<dbReference type="Pfam" id="PF01258">
    <property type="entry name" value="zf-dskA_traR"/>
    <property type="match status" value="1"/>
</dbReference>
<dbReference type="InterPro" id="IPR012784">
    <property type="entry name" value="DksA_RNA_pol-bd"/>
</dbReference>
<protein>
    <submittedName>
        <fullName evidence="7">TraR/DksA family transcriptional regulator</fullName>
    </submittedName>
</protein>
<dbReference type="InterPro" id="IPR037187">
    <property type="entry name" value="DnaK_N"/>
</dbReference>
<dbReference type="PANTHER" id="PTHR33823">
    <property type="entry name" value="RNA POLYMERASE-BINDING TRANSCRIPTION FACTOR DKSA-RELATED"/>
    <property type="match status" value="1"/>
</dbReference>
<evidence type="ECO:0000313" key="8">
    <source>
        <dbReference type="Proteomes" id="UP000662703"/>
    </source>
</evidence>
<name>A0ABS0ALL6_9GAMM</name>
<keyword evidence="3" id="KW-0862">Zinc</keyword>
<evidence type="ECO:0000256" key="4">
    <source>
        <dbReference type="PROSITE-ProRule" id="PRU00510"/>
    </source>
</evidence>
<accession>A0ABS0ALL6</accession>
<keyword evidence="8" id="KW-1185">Reference proteome</keyword>